<evidence type="ECO:0000313" key="1">
    <source>
        <dbReference type="EMBL" id="SDG27560.1"/>
    </source>
</evidence>
<organism evidence="1 2">
    <name type="scientific">Sulfitobacter delicatus</name>
    <dbReference type="NCBI Taxonomy" id="218672"/>
    <lineage>
        <taxon>Bacteria</taxon>
        <taxon>Pseudomonadati</taxon>
        <taxon>Pseudomonadota</taxon>
        <taxon>Alphaproteobacteria</taxon>
        <taxon>Rhodobacterales</taxon>
        <taxon>Roseobacteraceae</taxon>
        <taxon>Sulfitobacter</taxon>
    </lineage>
</organism>
<keyword evidence="2" id="KW-1185">Reference proteome</keyword>
<name>A0A1G7SZ13_9RHOB</name>
<sequence length="233" mass="25464">MTATPPIAAEILAGDEKILVLAPHPDDESLACGGLLANAFAGAGAHVVCMTDGSASHPGSNDWPADKLAEKRREELQEALILLGGTAVNLTWLGLPDSQLHEVDAEEIVVRLEEVIEREQVRHVFVPAQEDKHCDHKTTARIAGILRARRPDIQFYSYPVWSRWDDPDFASCAASHRAVMLDNATAAARKRAAISAHRSQLGEVVKDDPEGFVLPAGFVEKFVGESEIFWRMP</sequence>
<accession>A0A1G7SZ13</accession>
<dbReference type="Proteomes" id="UP000199399">
    <property type="component" value="Unassembled WGS sequence"/>
</dbReference>
<dbReference type="SUPFAM" id="SSF102588">
    <property type="entry name" value="LmbE-like"/>
    <property type="match status" value="1"/>
</dbReference>
<proteinExistence type="predicted"/>
<dbReference type="PANTHER" id="PTHR12993">
    <property type="entry name" value="N-ACETYLGLUCOSAMINYL-PHOSPHATIDYLINOSITOL DE-N-ACETYLASE-RELATED"/>
    <property type="match status" value="1"/>
</dbReference>
<dbReference type="Pfam" id="PF02585">
    <property type="entry name" value="PIG-L"/>
    <property type="match status" value="1"/>
</dbReference>
<dbReference type="STRING" id="218672.SAMN04489759_10614"/>
<protein>
    <submittedName>
        <fullName evidence="1">N-acetylglucosaminyl deacetylase, LmbE family</fullName>
    </submittedName>
</protein>
<dbReference type="PANTHER" id="PTHR12993:SF29">
    <property type="entry name" value="BLR3841 PROTEIN"/>
    <property type="match status" value="1"/>
</dbReference>
<evidence type="ECO:0000313" key="2">
    <source>
        <dbReference type="Proteomes" id="UP000199399"/>
    </source>
</evidence>
<dbReference type="GO" id="GO:0016811">
    <property type="term" value="F:hydrolase activity, acting on carbon-nitrogen (but not peptide) bonds, in linear amides"/>
    <property type="evidence" value="ECO:0007669"/>
    <property type="project" value="TreeGrafter"/>
</dbReference>
<reference evidence="2" key="1">
    <citation type="submission" date="2016-10" db="EMBL/GenBank/DDBJ databases">
        <authorList>
            <person name="Varghese N."/>
            <person name="Submissions S."/>
        </authorList>
    </citation>
    <scope>NUCLEOTIDE SEQUENCE [LARGE SCALE GENOMIC DNA]</scope>
    <source>
        <strain evidence="2">DSM 16477</strain>
    </source>
</reference>
<dbReference type="Gene3D" id="3.40.50.10320">
    <property type="entry name" value="LmbE-like"/>
    <property type="match status" value="1"/>
</dbReference>
<dbReference type="AlphaFoldDB" id="A0A1G7SZ13"/>
<dbReference type="RefSeq" id="WP_167356419.1">
    <property type="nucleotide sequence ID" value="NZ_FNBP01000006.1"/>
</dbReference>
<gene>
    <name evidence="1" type="ORF">SAMN04489759_10614</name>
</gene>
<dbReference type="InterPro" id="IPR003737">
    <property type="entry name" value="GlcNAc_PI_deacetylase-related"/>
</dbReference>
<dbReference type="EMBL" id="FNBP01000006">
    <property type="protein sequence ID" value="SDG27560.1"/>
    <property type="molecule type" value="Genomic_DNA"/>
</dbReference>
<dbReference type="InterPro" id="IPR024078">
    <property type="entry name" value="LmbE-like_dom_sf"/>
</dbReference>